<keyword evidence="1" id="KW-0812">Transmembrane</keyword>
<dbReference type="AlphaFoldDB" id="A0A9D2RSN4"/>
<feature type="domain" description="DUF4179" evidence="2">
    <location>
        <begin position="35"/>
        <end position="125"/>
    </location>
</feature>
<protein>
    <submittedName>
        <fullName evidence="3">DUF4179 domain-containing protein</fullName>
    </submittedName>
</protein>
<evidence type="ECO:0000313" key="3">
    <source>
        <dbReference type="EMBL" id="HJB14243.1"/>
    </source>
</evidence>
<dbReference type="EMBL" id="DWZJ01000101">
    <property type="protein sequence ID" value="HJB14243.1"/>
    <property type="molecule type" value="Genomic_DNA"/>
</dbReference>
<proteinExistence type="predicted"/>
<reference evidence="3" key="1">
    <citation type="journal article" date="2021" name="PeerJ">
        <title>Extensive microbial diversity within the chicken gut microbiome revealed by metagenomics and culture.</title>
        <authorList>
            <person name="Gilroy R."/>
            <person name="Ravi A."/>
            <person name="Getino M."/>
            <person name="Pursley I."/>
            <person name="Horton D.L."/>
            <person name="Alikhan N.F."/>
            <person name="Baker D."/>
            <person name="Gharbi K."/>
            <person name="Hall N."/>
            <person name="Watson M."/>
            <person name="Adriaenssens E.M."/>
            <person name="Foster-Nyarko E."/>
            <person name="Jarju S."/>
            <person name="Secka A."/>
            <person name="Antonio M."/>
            <person name="Oren A."/>
            <person name="Chaudhuri R.R."/>
            <person name="La Ragione R."/>
            <person name="Hildebrand F."/>
            <person name="Pallen M.J."/>
        </authorList>
    </citation>
    <scope>NUCLEOTIDE SEQUENCE</scope>
    <source>
        <strain evidence="3">ChiBcec18-1249</strain>
    </source>
</reference>
<keyword evidence="1" id="KW-1133">Transmembrane helix</keyword>
<reference evidence="3" key="2">
    <citation type="submission" date="2021-04" db="EMBL/GenBank/DDBJ databases">
        <authorList>
            <person name="Gilroy R."/>
        </authorList>
    </citation>
    <scope>NUCLEOTIDE SEQUENCE</scope>
    <source>
        <strain evidence="3">ChiBcec18-1249</strain>
    </source>
</reference>
<sequence>MRNIYRETFDQIHASEQLREEVMEMSKQERTTTANRRVPKATFIAAVLVLALAGTALAVVSPTLRGWFEQKWAEETGGQMTESQSLLINSLTQKVGESVTSGEVTVTVDSITVGGSQIWALLDVEGWDFDRDAQYSFDRVRAEIVPDPSEGQYGGAAYGLGSIGFTEYDKCRMLLEFSATISTGNQLNSGDYTLEIDLNDLIRCRTGRAEDEILYEGDWSFSIPLTPESLSPVITIDHVQVPSKQMVWDQTDEEDGGTAEGTEPRPAVATLTNLQISATGVSFYCDGLMDRTRATAIMADGTEVEDHGGGGSRMEDGSWYVSFDWPVPLDVTDIVAIRFGNAEIPLN</sequence>
<dbReference type="Pfam" id="PF13786">
    <property type="entry name" value="DUF4179"/>
    <property type="match status" value="1"/>
</dbReference>
<evidence type="ECO:0000259" key="2">
    <source>
        <dbReference type="Pfam" id="PF13786"/>
    </source>
</evidence>
<organism evidence="3 4">
    <name type="scientific">Candidatus Oscillibacter excrementigallinarum</name>
    <dbReference type="NCBI Taxonomy" id="2838716"/>
    <lineage>
        <taxon>Bacteria</taxon>
        <taxon>Bacillati</taxon>
        <taxon>Bacillota</taxon>
        <taxon>Clostridia</taxon>
        <taxon>Eubacteriales</taxon>
        <taxon>Oscillospiraceae</taxon>
        <taxon>Oscillibacter</taxon>
    </lineage>
</organism>
<evidence type="ECO:0000256" key="1">
    <source>
        <dbReference type="SAM" id="Phobius"/>
    </source>
</evidence>
<accession>A0A9D2RSN4</accession>
<dbReference type="Proteomes" id="UP000823824">
    <property type="component" value="Unassembled WGS sequence"/>
</dbReference>
<evidence type="ECO:0000313" key="4">
    <source>
        <dbReference type="Proteomes" id="UP000823824"/>
    </source>
</evidence>
<dbReference type="InterPro" id="IPR025436">
    <property type="entry name" value="DUF4179"/>
</dbReference>
<feature type="transmembrane region" description="Helical" evidence="1">
    <location>
        <begin position="41"/>
        <end position="60"/>
    </location>
</feature>
<dbReference type="Gene3D" id="2.60.40.1630">
    <property type="entry name" value="bacillus anthracis domain"/>
    <property type="match status" value="1"/>
</dbReference>
<comment type="caution">
    <text evidence="3">The sequence shown here is derived from an EMBL/GenBank/DDBJ whole genome shotgun (WGS) entry which is preliminary data.</text>
</comment>
<keyword evidence="1" id="KW-0472">Membrane</keyword>
<name>A0A9D2RSN4_9FIRM</name>
<gene>
    <name evidence="3" type="ORF">H9787_11125</name>
</gene>